<dbReference type="AlphaFoldDB" id="A0A1F7FAN8"/>
<reference evidence="2 3" key="1">
    <citation type="journal article" date="2016" name="Nat. Commun.">
        <title>Thousands of microbial genomes shed light on interconnected biogeochemical processes in an aquifer system.</title>
        <authorList>
            <person name="Anantharaman K."/>
            <person name="Brown C.T."/>
            <person name="Hug L.A."/>
            <person name="Sharon I."/>
            <person name="Castelle C.J."/>
            <person name="Probst A.J."/>
            <person name="Thomas B.C."/>
            <person name="Singh A."/>
            <person name="Wilkins M.J."/>
            <person name="Karaoz U."/>
            <person name="Brodie E.L."/>
            <person name="Williams K.H."/>
            <person name="Hubbard S.S."/>
            <person name="Banfield J.F."/>
        </authorList>
    </citation>
    <scope>NUCLEOTIDE SEQUENCE [LARGE SCALE GENOMIC DNA]</scope>
</reference>
<keyword evidence="1" id="KW-1133">Transmembrane helix</keyword>
<comment type="caution">
    <text evidence="2">The sequence shown here is derived from an EMBL/GenBank/DDBJ whole genome shotgun (WGS) entry which is preliminary data.</text>
</comment>
<dbReference type="EMBL" id="MFYX01000083">
    <property type="protein sequence ID" value="OGK03749.1"/>
    <property type="molecule type" value="Genomic_DNA"/>
</dbReference>
<protein>
    <submittedName>
        <fullName evidence="2">Uncharacterized protein</fullName>
    </submittedName>
</protein>
<feature type="transmembrane region" description="Helical" evidence="1">
    <location>
        <begin position="44"/>
        <end position="66"/>
    </location>
</feature>
<name>A0A1F7FAN8_UNCRA</name>
<evidence type="ECO:0000313" key="3">
    <source>
        <dbReference type="Proteomes" id="UP000179243"/>
    </source>
</evidence>
<organism evidence="2 3">
    <name type="scientific">Candidatus Raymondbacteria bacterium RIFOXYD12_FULL_49_13</name>
    <dbReference type="NCBI Taxonomy" id="1817890"/>
    <lineage>
        <taxon>Bacteria</taxon>
        <taxon>Raymondiibacteriota</taxon>
    </lineage>
</organism>
<proteinExistence type="predicted"/>
<accession>A0A1F7FAN8</accession>
<keyword evidence="1" id="KW-0472">Membrane</keyword>
<evidence type="ECO:0000313" key="2">
    <source>
        <dbReference type="EMBL" id="OGK03749.1"/>
    </source>
</evidence>
<dbReference type="Proteomes" id="UP000179243">
    <property type="component" value="Unassembled WGS sequence"/>
</dbReference>
<sequence length="100" mass="11361">MATLSRKIAQFLSLFVFFTLLIVGIVSDESFSLSHFPIIGLKAFTGYVIFWLFGLIISDIVLKAIVTSVEDKDLDKWEGGMLDNFSKDKNEELQRVQARK</sequence>
<gene>
    <name evidence="2" type="ORF">A2519_02030</name>
</gene>
<keyword evidence="1" id="KW-0812">Transmembrane</keyword>
<evidence type="ECO:0000256" key="1">
    <source>
        <dbReference type="SAM" id="Phobius"/>
    </source>
</evidence>